<name>A0A2M7AM39_UNCKA</name>
<evidence type="ECO:0000313" key="1">
    <source>
        <dbReference type="EMBL" id="PIU68414.1"/>
    </source>
</evidence>
<gene>
    <name evidence="1" type="ORF">COS81_04080</name>
</gene>
<dbReference type="EMBL" id="PEWD01000077">
    <property type="protein sequence ID" value="PIU68414.1"/>
    <property type="molecule type" value="Genomic_DNA"/>
</dbReference>
<dbReference type="Proteomes" id="UP000229916">
    <property type="component" value="Unassembled WGS sequence"/>
</dbReference>
<comment type="caution">
    <text evidence="1">The sequence shown here is derived from an EMBL/GenBank/DDBJ whole genome shotgun (WGS) entry which is preliminary data.</text>
</comment>
<organism evidence="1 2">
    <name type="scientific">candidate division WWE3 bacterium CG06_land_8_20_14_3_00_42_16</name>
    <dbReference type="NCBI Taxonomy" id="1975083"/>
    <lineage>
        <taxon>Bacteria</taxon>
        <taxon>Katanobacteria</taxon>
    </lineage>
</organism>
<proteinExistence type="predicted"/>
<sequence>MISNSPTRPRLPARQEFGGEDTTALAVVVHTGIIRAIIAFQVFTGDFSIKLTVEAFEPILG</sequence>
<evidence type="ECO:0000313" key="2">
    <source>
        <dbReference type="Proteomes" id="UP000229916"/>
    </source>
</evidence>
<reference evidence="2" key="1">
    <citation type="submission" date="2017-09" db="EMBL/GenBank/DDBJ databases">
        <title>Depth-based differentiation of microbial function through sediment-hosted aquifers and enrichment of novel symbionts in the deep terrestrial subsurface.</title>
        <authorList>
            <person name="Probst A.J."/>
            <person name="Ladd B."/>
            <person name="Jarett J.K."/>
            <person name="Geller-Mcgrath D.E."/>
            <person name="Sieber C.M.K."/>
            <person name="Emerson J.B."/>
            <person name="Anantharaman K."/>
            <person name="Thomas B.C."/>
            <person name="Malmstrom R."/>
            <person name="Stieglmeier M."/>
            <person name="Klingl A."/>
            <person name="Woyke T."/>
            <person name="Ryan C.M."/>
            <person name="Banfield J.F."/>
        </authorList>
    </citation>
    <scope>NUCLEOTIDE SEQUENCE [LARGE SCALE GENOMIC DNA]</scope>
</reference>
<protein>
    <submittedName>
        <fullName evidence="1">Uncharacterized protein</fullName>
    </submittedName>
</protein>
<dbReference type="AlphaFoldDB" id="A0A2M7AM39"/>
<accession>A0A2M7AM39</accession>